<evidence type="ECO:0000313" key="2">
    <source>
        <dbReference type="Proteomes" id="UP000828941"/>
    </source>
</evidence>
<comment type="caution">
    <text evidence="1">The sequence shown here is derived from an EMBL/GenBank/DDBJ whole genome shotgun (WGS) entry which is preliminary data.</text>
</comment>
<keyword evidence="2" id="KW-1185">Reference proteome</keyword>
<organism evidence="1 2">
    <name type="scientific">Bauhinia variegata</name>
    <name type="common">Purple orchid tree</name>
    <name type="synonym">Phanera variegata</name>
    <dbReference type="NCBI Taxonomy" id="167791"/>
    <lineage>
        <taxon>Eukaryota</taxon>
        <taxon>Viridiplantae</taxon>
        <taxon>Streptophyta</taxon>
        <taxon>Embryophyta</taxon>
        <taxon>Tracheophyta</taxon>
        <taxon>Spermatophyta</taxon>
        <taxon>Magnoliopsida</taxon>
        <taxon>eudicotyledons</taxon>
        <taxon>Gunneridae</taxon>
        <taxon>Pentapetalae</taxon>
        <taxon>rosids</taxon>
        <taxon>fabids</taxon>
        <taxon>Fabales</taxon>
        <taxon>Fabaceae</taxon>
        <taxon>Cercidoideae</taxon>
        <taxon>Cercideae</taxon>
        <taxon>Bauhiniinae</taxon>
        <taxon>Bauhinia</taxon>
    </lineage>
</organism>
<evidence type="ECO:0000313" key="1">
    <source>
        <dbReference type="EMBL" id="KAI4326891.1"/>
    </source>
</evidence>
<sequence length="130" mass="15205">MMVLSDIASGKRVTPRELFYITRLCDLPDRFPSQTDINKKLSQATCFLQEPGQEIVDCSVCESPVHAISGDLNLVERSSLKSKDRCMESSWISNSVRLQIWWKYKNRPRGIYIYTRLKREVVRIVRMIYT</sequence>
<protein>
    <submittedName>
        <fullName evidence="1">Uncharacterized protein</fullName>
    </submittedName>
</protein>
<proteinExistence type="predicted"/>
<accession>A0ACB9MT28</accession>
<dbReference type="EMBL" id="CM039433">
    <property type="protein sequence ID" value="KAI4326891.1"/>
    <property type="molecule type" value="Genomic_DNA"/>
</dbReference>
<dbReference type="Proteomes" id="UP000828941">
    <property type="component" value="Chromosome 8"/>
</dbReference>
<name>A0ACB9MT28_BAUVA</name>
<gene>
    <name evidence="1" type="ORF">L6164_019414</name>
</gene>
<reference evidence="1 2" key="1">
    <citation type="journal article" date="2022" name="DNA Res.">
        <title>Chromosomal-level genome assembly of the orchid tree Bauhinia variegata (Leguminosae; Cercidoideae) supports the allotetraploid origin hypothesis of Bauhinia.</title>
        <authorList>
            <person name="Zhong Y."/>
            <person name="Chen Y."/>
            <person name="Zheng D."/>
            <person name="Pang J."/>
            <person name="Liu Y."/>
            <person name="Luo S."/>
            <person name="Meng S."/>
            <person name="Qian L."/>
            <person name="Wei D."/>
            <person name="Dai S."/>
            <person name="Zhou R."/>
        </authorList>
    </citation>
    <scope>NUCLEOTIDE SEQUENCE [LARGE SCALE GENOMIC DNA]</scope>
    <source>
        <strain evidence="1">BV-YZ2020</strain>
    </source>
</reference>